<dbReference type="GO" id="GO:0005886">
    <property type="term" value="C:plasma membrane"/>
    <property type="evidence" value="ECO:0007669"/>
    <property type="project" value="UniProtKB-SubCell"/>
</dbReference>
<feature type="transmembrane region" description="Helical" evidence="6">
    <location>
        <begin position="141"/>
        <end position="168"/>
    </location>
</feature>
<dbReference type="EMBL" id="RHJS01000002">
    <property type="protein sequence ID" value="RRK31844.1"/>
    <property type="molecule type" value="Genomic_DNA"/>
</dbReference>
<evidence type="ECO:0000256" key="6">
    <source>
        <dbReference type="SAM" id="Phobius"/>
    </source>
</evidence>
<evidence type="ECO:0000256" key="1">
    <source>
        <dbReference type="ARBA" id="ARBA00004651"/>
    </source>
</evidence>
<comment type="caution">
    <text evidence="8">The sequence shown here is derived from an EMBL/GenBank/DDBJ whole genome shotgun (WGS) entry which is preliminary data.</text>
</comment>
<evidence type="ECO:0000256" key="4">
    <source>
        <dbReference type="ARBA" id="ARBA00022989"/>
    </source>
</evidence>
<evidence type="ECO:0000256" key="2">
    <source>
        <dbReference type="ARBA" id="ARBA00022475"/>
    </source>
</evidence>
<dbReference type="AlphaFoldDB" id="A0A3R8JMM5"/>
<dbReference type="Proteomes" id="UP000274920">
    <property type="component" value="Unassembled WGS sequence"/>
</dbReference>
<keyword evidence="5 6" id="KW-0472">Membrane</keyword>
<evidence type="ECO:0000313" key="9">
    <source>
        <dbReference type="Proteomes" id="UP000274920"/>
    </source>
</evidence>
<dbReference type="Pfam" id="PF03553">
    <property type="entry name" value="Na_H_antiporter"/>
    <property type="match status" value="1"/>
</dbReference>
<reference evidence="8" key="1">
    <citation type="submission" date="2018-10" db="EMBL/GenBank/DDBJ databases">
        <title>Schaedlerella arabinophila gen. nov. sp. nov., isolated from the mouse intestinal tract and comparative analysis with the genome of the closely related altered Schaedler flora strain ASF502.</title>
        <authorList>
            <person name="Miyake S."/>
            <person name="Soh M."/>
            <person name="Seedorf H."/>
        </authorList>
    </citation>
    <scope>NUCLEOTIDE SEQUENCE [LARGE SCALE GENOMIC DNA]</scope>
    <source>
        <strain evidence="8">DSM 106076</strain>
    </source>
</reference>
<gene>
    <name evidence="8" type="ORF">EBB54_11030</name>
</gene>
<feature type="transmembrane region" description="Helical" evidence="6">
    <location>
        <begin position="99"/>
        <end position="121"/>
    </location>
</feature>
<keyword evidence="3 6" id="KW-0812">Transmembrane</keyword>
<dbReference type="PANTHER" id="PTHR43478:SF1">
    <property type="entry name" value="NA+_H+ ANTIPORTER NHAC-LIKE C-TERMINAL DOMAIN-CONTAINING PROTEIN"/>
    <property type="match status" value="1"/>
</dbReference>
<organism evidence="8 9">
    <name type="scientific">Schaedlerella arabinosiphila</name>
    <dbReference type="NCBI Taxonomy" id="2044587"/>
    <lineage>
        <taxon>Bacteria</taxon>
        <taxon>Bacillati</taxon>
        <taxon>Bacillota</taxon>
        <taxon>Clostridia</taxon>
        <taxon>Lachnospirales</taxon>
        <taxon>Lachnospiraceae</taxon>
        <taxon>Schaedlerella</taxon>
    </lineage>
</organism>
<feature type="transmembrane region" description="Helical" evidence="6">
    <location>
        <begin position="430"/>
        <end position="450"/>
    </location>
</feature>
<feature type="domain" description="Na+/H+ antiporter NhaC-like C-terminal" evidence="7">
    <location>
        <begin position="150"/>
        <end position="448"/>
    </location>
</feature>
<name>A0A3R8JMM5_9FIRM</name>
<evidence type="ECO:0000256" key="3">
    <source>
        <dbReference type="ARBA" id="ARBA00022692"/>
    </source>
</evidence>
<evidence type="ECO:0000256" key="5">
    <source>
        <dbReference type="ARBA" id="ARBA00023136"/>
    </source>
</evidence>
<keyword evidence="2" id="KW-1003">Cell membrane</keyword>
<evidence type="ECO:0000313" key="8">
    <source>
        <dbReference type="EMBL" id="RRK31844.1"/>
    </source>
</evidence>
<proteinExistence type="predicted"/>
<accession>A0A3R8JMM5</accession>
<dbReference type="InterPro" id="IPR018461">
    <property type="entry name" value="Na/H_Antiport_NhaC-like_C"/>
</dbReference>
<feature type="transmembrane region" description="Helical" evidence="6">
    <location>
        <begin position="6"/>
        <end position="21"/>
    </location>
</feature>
<feature type="transmembrane region" description="Helical" evidence="6">
    <location>
        <begin position="251"/>
        <end position="284"/>
    </location>
</feature>
<keyword evidence="9" id="KW-1185">Reference proteome</keyword>
<feature type="transmembrane region" description="Helical" evidence="6">
    <location>
        <begin position="28"/>
        <end position="48"/>
    </location>
</feature>
<dbReference type="PANTHER" id="PTHR43478">
    <property type="entry name" value="NA+/H+ ANTIPORTER-RELATED"/>
    <property type="match status" value="1"/>
</dbReference>
<sequence>MDQGLIAIIITVCIIIGAIKTRRTVECMLLGSLVAAFFAFQGNFLAQWCVVLQEMLAEEVWVFLVCLLFGALIAQLTASRGSFGFSKYLAKICSSDKKTFLTTYIMGILIFVDDYLNVLSIGACMKKIYDDRKLPRESLAYVLNSTGAPVCVLLPISTWAVFYANLFFEQESVKAMGVTSPMAAYLKAVPFCFYPIITLAFVFLFAVGAMPKLGPMKKAFRRVEETGKVYSDFSRKFNHATVYDQDTDGNIWYFLIPMGVLVGLAVATGDILVSVVVALVVCFVLYVPRKVLTVDEFMNNTIQGFSDMLPVLTMLLVTFVLKDICGKMGMTEYIVEKTEPLLFPAIFPAMVFALGAVLAFTTGSDWGMSSIITPIVFPLGSVIGANPVLIMAAVISGGTFGSHACFYSDATLLAAQSAGIDSMEHALSQLPYNVIACVLAIAGFMITGAVM</sequence>
<evidence type="ECO:0000259" key="7">
    <source>
        <dbReference type="Pfam" id="PF03553"/>
    </source>
</evidence>
<protein>
    <recommendedName>
        <fullName evidence="7">Na+/H+ antiporter NhaC-like C-terminal domain-containing protein</fullName>
    </recommendedName>
</protein>
<feature type="transmembrane region" description="Helical" evidence="6">
    <location>
        <begin position="60"/>
        <end position="78"/>
    </location>
</feature>
<keyword evidence="4 6" id="KW-1133">Transmembrane helix</keyword>
<feature type="transmembrane region" description="Helical" evidence="6">
    <location>
        <begin position="304"/>
        <end position="321"/>
    </location>
</feature>
<comment type="subcellular location">
    <subcellularLocation>
        <location evidence="1">Cell membrane</location>
        <topology evidence="1">Multi-pass membrane protein</topology>
    </subcellularLocation>
</comment>
<feature type="transmembrane region" description="Helical" evidence="6">
    <location>
        <begin position="375"/>
        <end position="395"/>
    </location>
</feature>
<dbReference type="RefSeq" id="WP_125127434.1">
    <property type="nucleotide sequence ID" value="NZ_RHJS01000002.1"/>
</dbReference>
<feature type="transmembrane region" description="Helical" evidence="6">
    <location>
        <begin position="188"/>
        <end position="210"/>
    </location>
</feature>
<feature type="transmembrane region" description="Helical" evidence="6">
    <location>
        <begin position="341"/>
        <end position="363"/>
    </location>
</feature>